<gene>
    <name evidence="1" type="ORF">IF1G_08872</name>
</gene>
<dbReference type="AlphaFoldDB" id="A0A545USB1"/>
<sequence length="86" mass="9220">MPSPTSQQTASCRTAASAGAAWRFMKQSLTKPRCHVSKNRSADHMAHFVTVPPACLPPTATQANYHANAPPSATCIIMKLKAARGW</sequence>
<reference evidence="1 2" key="1">
    <citation type="journal article" date="2019" name="Appl. Microbiol. Biotechnol.">
        <title>Genome sequence of Isaria javanica and comparative genome analysis insights into family S53 peptidase evolution in fungal entomopathogens.</title>
        <authorList>
            <person name="Lin R."/>
            <person name="Zhang X."/>
            <person name="Xin B."/>
            <person name="Zou M."/>
            <person name="Gao Y."/>
            <person name="Qin F."/>
            <person name="Hu Q."/>
            <person name="Xie B."/>
            <person name="Cheng X."/>
        </authorList>
    </citation>
    <scope>NUCLEOTIDE SEQUENCE [LARGE SCALE GENOMIC DNA]</scope>
    <source>
        <strain evidence="1 2">IJ1G</strain>
    </source>
</reference>
<dbReference type="EMBL" id="SPUK01000015">
    <property type="protein sequence ID" value="TQV92354.1"/>
    <property type="molecule type" value="Genomic_DNA"/>
</dbReference>
<evidence type="ECO:0000313" key="2">
    <source>
        <dbReference type="Proteomes" id="UP000315783"/>
    </source>
</evidence>
<comment type="caution">
    <text evidence="1">The sequence shown here is derived from an EMBL/GenBank/DDBJ whole genome shotgun (WGS) entry which is preliminary data.</text>
</comment>
<name>A0A545USB1_9HYPO</name>
<proteinExistence type="predicted"/>
<evidence type="ECO:0000313" key="1">
    <source>
        <dbReference type="EMBL" id="TQV92354.1"/>
    </source>
</evidence>
<organism evidence="1 2">
    <name type="scientific">Cordyceps javanica</name>
    <dbReference type="NCBI Taxonomy" id="43265"/>
    <lineage>
        <taxon>Eukaryota</taxon>
        <taxon>Fungi</taxon>
        <taxon>Dikarya</taxon>
        <taxon>Ascomycota</taxon>
        <taxon>Pezizomycotina</taxon>
        <taxon>Sordariomycetes</taxon>
        <taxon>Hypocreomycetidae</taxon>
        <taxon>Hypocreales</taxon>
        <taxon>Cordycipitaceae</taxon>
        <taxon>Cordyceps</taxon>
    </lineage>
</organism>
<keyword evidence="2" id="KW-1185">Reference proteome</keyword>
<accession>A0A545USB1</accession>
<protein>
    <submittedName>
        <fullName evidence="1">Uncharacterized protein</fullName>
    </submittedName>
</protein>
<dbReference type="Proteomes" id="UP000315783">
    <property type="component" value="Unassembled WGS sequence"/>
</dbReference>